<evidence type="ECO:0000313" key="3">
    <source>
        <dbReference type="EMBL" id="KAG5576167.1"/>
    </source>
</evidence>
<evidence type="ECO:0000256" key="2">
    <source>
        <dbReference type="SAM" id="SignalP"/>
    </source>
</evidence>
<name>A0A9J5WLR7_SOLCO</name>
<dbReference type="SUPFAM" id="SSF81558">
    <property type="entry name" value="Photosystem I subunits PsaA/PsaB"/>
    <property type="match status" value="1"/>
</dbReference>
<dbReference type="PANTHER" id="PTHR30128:SF19">
    <property type="entry name" value="PHOTOSYSTEM I P700 CHLOROPHYLL A APOPROTEIN A1-RELATED"/>
    <property type="match status" value="1"/>
</dbReference>
<dbReference type="AlphaFoldDB" id="A0A9J5WLR7"/>
<sequence length="162" mass="18791">MHLRFMWTVLILLKGVLFACASRLISDKENLGFVFLVMDWKRGTCQVSARIMGSNSYHGRKLSCQSSITINGWLRRFLMGTCIRNSMVLHYPIWPFFLGAHFVRALSLMFLFTDVLLATRRALSIIQGRLCRSNPLPFGWNCHNMGILLSKNYCRRIMARRI</sequence>
<dbReference type="Gene3D" id="1.20.1130.10">
    <property type="entry name" value="Photosystem I PsaA/PsaB"/>
    <property type="match status" value="2"/>
</dbReference>
<feature type="chain" id="PRO_5039923363" description="Secreted protein" evidence="2">
    <location>
        <begin position="22"/>
        <end position="162"/>
    </location>
</feature>
<keyword evidence="2" id="KW-0732">Signal</keyword>
<keyword evidence="1" id="KW-0812">Transmembrane</keyword>
<feature type="signal peptide" evidence="2">
    <location>
        <begin position="1"/>
        <end position="21"/>
    </location>
</feature>
<proteinExistence type="predicted"/>
<dbReference type="Proteomes" id="UP000824120">
    <property type="component" value="Chromosome 11"/>
</dbReference>
<feature type="transmembrane region" description="Helical" evidence="1">
    <location>
        <begin position="93"/>
        <end position="117"/>
    </location>
</feature>
<dbReference type="GO" id="GO:0009535">
    <property type="term" value="C:chloroplast thylakoid membrane"/>
    <property type="evidence" value="ECO:0007669"/>
    <property type="project" value="TreeGrafter"/>
</dbReference>
<dbReference type="OrthoDB" id="10530463at2759"/>
<dbReference type="InterPro" id="IPR001280">
    <property type="entry name" value="PSI_PsaA/B"/>
</dbReference>
<dbReference type="GO" id="GO:0015979">
    <property type="term" value="P:photosynthesis"/>
    <property type="evidence" value="ECO:0007669"/>
    <property type="project" value="InterPro"/>
</dbReference>
<evidence type="ECO:0008006" key="5">
    <source>
        <dbReference type="Google" id="ProtNLM"/>
    </source>
</evidence>
<organism evidence="3 4">
    <name type="scientific">Solanum commersonii</name>
    <name type="common">Commerson's wild potato</name>
    <name type="synonym">Commerson's nightshade</name>
    <dbReference type="NCBI Taxonomy" id="4109"/>
    <lineage>
        <taxon>Eukaryota</taxon>
        <taxon>Viridiplantae</taxon>
        <taxon>Streptophyta</taxon>
        <taxon>Embryophyta</taxon>
        <taxon>Tracheophyta</taxon>
        <taxon>Spermatophyta</taxon>
        <taxon>Magnoliopsida</taxon>
        <taxon>eudicotyledons</taxon>
        <taxon>Gunneridae</taxon>
        <taxon>Pentapetalae</taxon>
        <taxon>asterids</taxon>
        <taxon>lamiids</taxon>
        <taxon>Solanales</taxon>
        <taxon>Solanaceae</taxon>
        <taxon>Solanoideae</taxon>
        <taxon>Solaneae</taxon>
        <taxon>Solanum</taxon>
    </lineage>
</organism>
<keyword evidence="1" id="KW-0472">Membrane</keyword>
<evidence type="ECO:0000256" key="1">
    <source>
        <dbReference type="SAM" id="Phobius"/>
    </source>
</evidence>
<dbReference type="EMBL" id="JACXVP010000011">
    <property type="protein sequence ID" value="KAG5576167.1"/>
    <property type="molecule type" value="Genomic_DNA"/>
</dbReference>
<keyword evidence="1" id="KW-1133">Transmembrane helix</keyword>
<evidence type="ECO:0000313" key="4">
    <source>
        <dbReference type="Proteomes" id="UP000824120"/>
    </source>
</evidence>
<gene>
    <name evidence="3" type="ORF">H5410_056301</name>
</gene>
<dbReference type="InterPro" id="IPR036408">
    <property type="entry name" value="PSI_PsaA/B_sf"/>
</dbReference>
<dbReference type="Pfam" id="PF00223">
    <property type="entry name" value="PsaA_PsaB"/>
    <property type="match status" value="1"/>
</dbReference>
<keyword evidence="4" id="KW-1185">Reference proteome</keyword>
<reference evidence="3 4" key="1">
    <citation type="submission" date="2020-09" db="EMBL/GenBank/DDBJ databases">
        <title>De no assembly of potato wild relative species, Solanum commersonii.</title>
        <authorList>
            <person name="Cho K."/>
        </authorList>
    </citation>
    <scope>NUCLEOTIDE SEQUENCE [LARGE SCALE GENOMIC DNA]</scope>
    <source>
        <strain evidence="3">LZ3.2</strain>
        <tissue evidence="3">Leaf</tissue>
    </source>
</reference>
<protein>
    <recommendedName>
        <fullName evidence="5">Secreted protein</fullName>
    </recommendedName>
</protein>
<comment type="caution">
    <text evidence="3">The sequence shown here is derived from an EMBL/GenBank/DDBJ whole genome shotgun (WGS) entry which is preliminary data.</text>
</comment>
<accession>A0A9J5WLR7</accession>
<dbReference type="PANTHER" id="PTHR30128">
    <property type="entry name" value="OUTER MEMBRANE PROTEIN, OMPA-RELATED"/>
    <property type="match status" value="1"/>
</dbReference>